<dbReference type="HOGENOM" id="CLU_088538_1_1_6"/>
<feature type="domain" description="Gamma-glutamylcyclotransferase AIG2-like" evidence="1">
    <location>
        <begin position="5"/>
        <end position="111"/>
    </location>
</feature>
<dbReference type="InterPro" id="IPR009288">
    <property type="entry name" value="AIG2-like_dom"/>
</dbReference>
<dbReference type="EMBL" id="CP007142">
    <property type="protein sequence ID" value="AJQ94597.1"/>
    <property type="molecule type" value="Genomic_DNA"/>
</dbReference>
<evidence type="ECO:0000313" key="2">
    <source>
        <dbReference type="EMBL" id="AJQ94597.1"/>
    </source>
</evidence>
<dbReference type="KEGG" id="gsn:YC6258_02559"/>
<dbReference type="Gene3D" id="3.10.490.10">
    <property type="entry name" value="Gamma-glutamyl cyclotransferase-like"/>
    <property type="match status" value="1"/>
</dbReference>
<dbReference type="InterPro" id="IPR013024">
    <property type="entry name" value="GGCT-like"/>
</dbReference>
<organism evidence="2 3">
    <name type="scientific">Gynuella sunshinyii YC6258</name>
    <dbReference type="NCBI Taxonomy" id="1445510"/>
    <lineage>
        <taxon>Bacteria</taxon>
        <taxon>Pseudomonadati</taxon>
        <taxon>Pseudomonadota</taxon>
        <taxon>Gammaproteobacteria</taxon>
        <taxon>Oceanospirillales</taxon>
        <taxon>Saccharospirillaceae</taxon>
        <taxon>Gynuella</taxon>
    </lineage>
</organism>
<reference evidence="2 3" key="1">
    <citation type="submission" date="2014-01" db="EMBL/GenBank/DDBJ databases">
        <title>Full genme sequencing of cellulolytic bacterium Gynuella sunshinyii YC6258T gen. nov., sp. nov.</title>
        <authorList>
            <person name="Khan H."/>
            <person name="Chung E.J."/>
            <person name="Chung Y.R."/>
        </authorList>
    </citation>
    <scope>NUCLEOTIDE SEQUENCE [LARGE SCALE GENOMIC DNA]</scope>
    <source>
        <strain evidence="2 3">YC6258</strain>
    </source>
</reference>
<proteinExistence type="predicted"/>
<dbReference type="Proteomes" id="UP000032266">
    <property type="component" value="Chromosome"/>
</dbReference>
<dbReference type="InterPro" id="IPR036568">
    <property type="entry name" value="GGCT-like_sf"/>
</dbReference>
<protein>
    <recommendedName>
        <fullName evidence="1">Gamma-glutamylcyclotransferase AIG2-like domain-containing protein</fullName>
    </recommendedName>
</protein>
<evidence type="ECO:0000259" key="1">
    <source>
        <dbReference type="Pfam" id="PF06094"/>
    </source>
</evidence>
<dbReference type="OrthoDB" id="5567366at2"/>
<dbReference type="SUPFAM" id="SSF110857">
    <property type="entry name" value="Gamma-glutamyl cyclotransferase-like"/>
    <property type="match status" value="1"/>
</dbReference>
<dbReference type="Pfam" id="PF06094">
    <property type="entry name" value="GGACT"/>
    <property type="match status" value="1"/>
</dbReference>
<dbReference type="RefSeq" id="WP_044617103.1">
    <property type="nucleotide sequence ID" value="NZ_CP007142.1"/>
</dbReference>
<accession>A0A0C5VIU2</accession>
<dbReference type="STRING" id="1445510.YC6258_02559"/>
<sequence>MNNYIFGYGSLICADSRARTGITGNAIPATVKGIKRGWYVSVPQAMHTAVGAVQDDISECNGVIFPVDTENLAKFDEREQGYGRIALETSRITAEHQLPDHAIVWTYVGHQTRSPSSEYPITQSYLDVILKGCFSWDEAFAIEFIKTTSHWGNLINDRSAPRYPRAIESDTHYHLHDAFLMQHLPDCIQQRKNI</sequence>
<dbReference type="AlphaFoldDB" id="A0A0C5VIU2"/>
<gene>
    <name evidence="2" type="ORF">YC6258_02559</name>
</gene>
<keyword evidence="3" id="KW-1185">Reference proteome</keyword>
<evidence type="ECO:0000313" key="3">
    <source>
        <dbReference type="Proteomes" id="UP000032266"/>
    </source>
</evidence>
<dbReference type="CDD" id="cd06661">
    <property type="entry name" value="GGCT_like"/>
    <property type="match status" value="1"/>
</dbReference>
<name>A0A0C5VIU2_9GAMM</name>